<gene>
    <name evidence="3" type="primary">LOC106814644</name>
</gene>
<reference evidence="3" key="1">
    <citation type="submission" date="2025-08" db="UniProtKB">
        <authorList>
            <consortium name="RefSeq"/>
        </authorList>
    </citation>
    <scope>IDENTIFICATION</scope>
</reference>
<dbReference type="InterPro" id="IPR013783">
    <property type="entry name" value="Ig-like_fold"/>
</dbReference>
<evidence type="ECO:0000313" key="2">
    <source>
        <dbReference type="Proteomes" id="UP000695022"/>
    </source>
</evidence>
<dbReference type="Gene3D" id="2.60.40.10">
    <property type="entry name" value="Immunoglobulins"/>
    <property type="match status" value="1"/>
</dbReference>
<feature type="region of interest" description="Disordered" evidence="1">
    <location>
        <begin position="1"/>
        <end position="165"/>
    </location>
</feature>
<dbReference type="Proteomes" id="UP000695022">
    <property type="component" value="Unplaced"/>
</dbReference>
<dbReference type="RefSeq" id="XP_014674468.1">
    <property type="nucleotide sequence ID" value="XM_014818982.1"/>
</dbReference>
<proteinExistence type="predicted"/>
<sequence>MDEDDDDEHDADEDEDDEEEVDEDEDDEDDGDEDEDDEETLDKDDDDEEEVDENEDDDDDADEDVDDEDEVDVDEDDDDDVDEDEDDDDDADEDVDDEEDLDEDDGDEEDLDADDDDEDDGDEDEDDEEDMDEDEDDEDDGDEDEDDEEEMDEDEDDSTKLTVPIPENGGAIELFATLTNYLGESTTVNHTVTIDDVHNTVTEIEGPSNVNAKHMLRLCVRVSQPKGCGNTSAKLFYDWTLSTVDNDLLLEKNEGRCIRVDADLLKDHEDKILEATVIAKDTQSIVIGTATKEITVVPMPLNARESDQQNFDCNESIKDVSNRQKLTITNFPPGNYQFKLVVTKGSRQSETEVDVEVKDHPVLKIRIKPQHGKRKAIPSKSFVVKSWIEHENPLTNVTWRMTTDSDGKIGTLYTESTHRNAYELTI</sequence>
<evidence type="ECO:0000256" key="1">
    <source>
        <dbReference type="SAM" id="MobiDB-lite"/>
    </source>
</evidence>
<feature type="compositionally biased region" description="Acidic residues" evidence="1">
    <location>
        <begin position="1"/>
        <end position="157"/>
    </location>
</feature>
<evidence type="ECO:0000313" key="3">
    <source>
        <dbReference type="RefSeq" id="XP_014674468.1"/>
    </source>
</evidence>
<protein>
    <submittedName>
        <fullName evidence="3">Nucleolin-like</fullName>
    </submittedName>
</protein>
<accession>A0ABM1EQJ7</accession>
<name>A0ABM1EQJ7_PRICU</name>
<organism evidence="2 3">
    <name type="scientific">Priapulus caudatus</name>
    <name type="common">Priapulid worm</name>
    <dbReference type="NCBI Taxonomy" id="37621"/>
    <lineage>
        <taxon>Eukaryota</taxon>
        <taxon>Metazoa</taxon>
        <taxon>Ecdysozoa</taxon>
        <taxon>Scalidophora</taxon>
        <taxon>Priapulida</taxon>
        <taxon>Priapulimorpha</taxon>
        <taxon>Priapulimorphida</taxon>
        <taxon>Priapulidae</taxon>
        <taxon>Priapulus</taxon>
    </lineage>
</organism>
<keyword evidence="2" id="KW-1185">Reference proteome</keyword>
<dbReference type="GeneID" id="106814644"/>